<dbReference type="AlphaFoldDB" id="A0AAW4VVG2"/>
<feature type="non-terminal residue" evidence="1">
    <location>
        <position position="1"/>
    </location>
</feature>
<gene>
    <name evidence="1" type="ORF">LJD69_13855</name>
</gene>
<reference evidence="1" key="1">
    <citation type="submission" date="2021-10" db="EMBL/GenBank/DDBJ databases">
        <title>Collection of gut derived symbiotic bacterial strains cultured from healthy donors.</title>
        <authorList>
            <person name="Lin H."/>
            <person name="Littmann E."/>
            <person name="Kohout C."/>
            <person name="Pamer E.G."/>
        </authorList>
    </citation>
    <scope>NUCLEOTIDE SEQUENCE</scope>
    <source>
        <strain evidence="1">DFI.4.48</strain>
    </source>
</reference>
<protein>
    <submittedName>
        <fullName evidence="1">Uncharacterized protein</fullName>
    </submittedName>
</protein>
<name>A0AAW4VVG2_9FIRM</name>
<evidence type="ECO:0000313" key="2">
    <source>
        <dbReference type="Proteomes" id="UP001198439"/>
    </source>
</evidence>
<evidence type="ECO:0000313" key="1">
    <source>
        <dbReference type="EMBL" id="MCB8611672.1"/>
    </source>
</evidence>
<accession>A0AAW4VVG2</accession>
<dbReference type="EMBL" id="JAJDKZ010000290">
    <property type="protein sequence ID" value="MCB8611672.1"/>
    <property type="molecule type" value="Genomic_DNA"/>
</dbReference>
<dbReference type="Proteomes" id="UP001198439">
    <property type="component" value="Unassembled WGS sequence"/>
</dbReference>
<sequence length="77" mass="8594">VIAVISGHIHYDSSMTKNGMLLIQTLDSLARNDYAGKMPDRPIISLEEDAWDVFTIDRSSRKIYATRFGAGSSRVFS</sequence>
<organism evidence="1 2">
    <name type="scientific">Faecalibacillus faecis</name>
    <dbReference type="NCBI Taxonomy" id="1982628"/>
    <lineage>
        <taxon>Bacteria</taxon>
        <taxon>Bacillati</taxon>
        <taxon>Bacillota</taxon>
        <taxon>Erysipelotrichia</taxon>
        <taxon>Erysipelotrichales</taxon>
        <taxon>Coprobacillaceae</taxon>
        <taxon>Faecalibacillus</taxon>
    </lineage>
</organism>
<comment type="caution">
    <text evidence="1">The sequence shown here is derived from an EMBL/GenBank/DDBJ whole genome shotgun (WGS) entry which is preliminary data.</text>
</comment>
<dbReference type="RefSeq" id="WP_227280229.1">
    <property type="nucleotide sequence ID" value="NZ_JAJDKZ010000290.1"/>
</dbReference>
<proteinExistence type="predicted"/>
<feature type="non-terminal residue" evidence="1">
    <location>
        <position position="77"/>
    </location>
</feature>